<feature type="chain" id="PRO_5045687304" description="Lipoprotein" evidence="2">
    <location>
        <begin position="25"/>
        <end position="618"/>
    </location>
</feature>
<organism evidence="5 6">
    <name type="scientific">Mycoplasmoides fastidiosum</name>
    <dbReference type="NCBI Taxonomy" id="92758"/>
    <lineage>
        <taxon>Bacteria</taxon>
        <taxon>Bacillati</taxon>
        <taxon>Mycoplasmatota</taxon>
        <taxon>Mycoplasmoidales</taxon>
        <taxon>Mycoplasmoidaceae</taxon>
        <taxon>Mycoplasmoides</taxon>
    </lineage>
</organism>
<gene>
    <name evidence="5" type="ORF">J2Z62_000257</name>
</gene>
<dbReference type="EMBL" id="JAUSWO010000001">
    <property type="protein sequence ID" value="MDQ0513819.1"/>
    <property type="molecule type" value="Genomic_DNA"/>
</dbReference>
<evidence type="ECO:0000259" key="3">
    <source>
        <dbReference type="Pfam" id="PF03202"/>
    </source>
</evidence>
<protein>
    <recommendedName>
        <fullName evidence="7">Lipoprotein</fullName>
    </recommendedName>
</protein>
<dbReference type="Gene3D" id="3.40.190.10">
    <property type="entry name" value="Periplasmic binding protein-like II"/>
    <property type="match status" value="2"/>
</dbReference>
<comment type="caution">
    <text evidence="5">The sequence shown here is derived from an EMBL/GenBank/DDBJ whole genome shotgun (WGS) entry which is preliminary data.</text>
</comment>
<feature type="domain" description="Mycoplasma lipoprotein central" evidence="4">
    <location>
        <begin position="268"/>
        <end position="402"/>
    </location>
</feature>
<accession>A0ABU0LYR1</accession>
<dbReference type="InterPro" id="IPR004984">
    <property type="entry name" value="Mycoplasma_lipoprotein_cen_dom"/>
</dbReference>
<dbReference type="Pfam" id="PF03305">
    <property type="entry name" value="Lipoprotein_X"/>
    <property type="match status" value="1"/>
</dbReference>
<keyword evidence="6" id="KW-1185">Reference proteome</keyword>
<keyword evidence="2" id="KW-0732">Signal</keyword>
<feature type="domain" description="Mycoplasma lipoprotein C-terminal" evidence="3">
    <location>
        <begin position="467"/>
        <end position="584"/>
    </location>
</feature>
<dbReference type="Proteomes" id="UP001240643">
    <property type="component" value="Unassembled WGS sequence"/>
</dbReference>
<evidence type="ECO:0008006" key="7">
    <source>
        <dbReference type="Google" id="ProtNLM"/>
    </source>
</evidence>
<reference evidence="5" key="1">
    <citation type="submission" date="2023-07" db="EMBL/GenBank/DDBJ databases">
        <title>Genomic Encyclopedia of Type Strains, Phase IV (KMG-IV): sequencing the most valuable type-strain genomes for metagenomic binning, comparative biology and taxonomic classification.</title>
        <authorList>
            <person name="Goeker M."/>
        </authorList>
    </citation>
    <scope>NUCLEOTIDE SEQUENCE [LARGE SCALE GENOMIC DNA]</scope>
    <source>
        <strain evidence="5">DSM 21204</strain>
    </source>
</reference>
<name>A0ABU0LYR1_9BACT</name>
<comment type="similarity">
    <text evidence="1">Belongs to the MG185/MG260 family.</text>
</comment>
<evidence type="ECO:0000259" key="4">
    <source>
        <dbReference type="Pfam" id="PF03305"/>
    </source>
</evidence>
<evidence type="ECO:0000313" key="6">
    <source>
        <dbReference type="Proteomes" id="UP001240643"/>
    </source>
</evidence>
<evidence type="ECO:0000313" key="5">
    <source>
        <dbReference type="EMBL" id="MDQ0513819.1"/>
    </source>
</evidence>
<dbReference type="RefSeq" id="WP_307291637.1">
    <property type="nucleotide sequence ID" value="NZ_JAUSWO010000001.1"/>
</dbReference>
<dbReference type="Pfam" id="PF03202">
    <property type="entry name" value="Lipoprotein_10"/>
    <property type="match status" value="1"/>
</dbReference>
<sequence length="618" mass="68544">MKLFNKKSLILTSVLASLSSLILAACGGGVSRNQDEIVLGLPWDESDRRVANLQRHLDNYKAELDKNPEMKAQGYLPVRITTTPGSYGVFTRTLSSNLNVGNESAIPNLTLNYPALVSVLAQRGRQLDFNVETTPVIGKKVTFQENNQQKSVDMVSDKFDTNLISSEFLKINSEIRGVETDKNNVYLLPVGVSSEILYLSKPVLNYLLNEALKNGASTTSGGNNGMQMNQSDAAWFKSEFGVEKSTSTTVSTQAASTETAAYTNPYLNEVKNIYGEFTAGTNNPFSNYTLKKEVFANFDDLMDLMDRLAKAFPLKQSTDKSKPTRRLISLDSVESYLYSYSFNKLNHDYSKYLWNKPQGAPITDEYNFPLFKQGTEQYNALKTAYDKLQSISANGGYDYSETPNDNTDLHFVNLRVAVSMSSNSRWTRKTSNDSEAVTKKLLTGKDVLAVAQPLKNTASENTKFSYILQGGNLVGVDGKSEKQNRATRLFAKWFFEHAQTLNKENKTYNVSPSITYGLDSSYVPSVKSFYENSNNKELLTNPAVKSAFDLFKSASTDSKYVSYTDPASEAVDTLRTALKSNLLTLLRSHNGALPNFEEYLKAVGSEGNLVSVVEKAKS</sequence>
<evidence type="ECO:0000256" key="1">
    <source>
        <dbReference type="ARBA" id="ARBA00009031"/>
    </source>
</evidence>
<proteinExistence type="inferred from homology"/>
<evidence type="ECO:0000256" key="2">
    <source>
        <dbReference type="SAM" id="SignalP"/>
    </source>
</evidence>
<dbReference type="InterPro" id="IPR004890">
    <property type="entry name" value="Lipoprotein_10_C"/>
</dbReference>
<feature type="signal peptide" evidence="2">
    <location>
        <begin position="1"/>
        <end position="24"/>
    </location>
</feature>
<dbReference type="PROSITE" id="PS51257">
    <property type="entry name" value="PROKAR_LIPOPROTEIN"/>
    <property type="match status" value="1"/>
</dbReference>